<evidence type="ECO:0000256" key="5">
    <source>
        <dbReference type="ARBA" id="ARBA00023242"/>
    </source>
</evidence>
<dbReference type="EMBL" id="CAKXYY010000019">
    <property type="protein sequence ID" value="CAH2354815.1"/>
    <property type="molecule type" value="Genomic_DNA"/>
</dbReference>
<dbReference type="GO" id="GO:0005634">
    <property type="term" value="C:nucleus"/>
    <property type="evidence" value="ECO:0007669"/>
    <property type="project" value="UniProtKB-SubCell"/>
</dbReference>
<evidence type="ECO:0000256" key="1">
    <source>
        <dbReference type="ARBA" id="ARBA00004123"/>
    </source>
</evidence>
<feature type="region of interest" description="Disordered" evidence="6">
    <location>
        <begin position="677"/>
        <end position="711"/>
    </location>
</feature>
<feature type="compositionally biased region" description="Acidic residues" evidence="6">
    <location>
        <begin position="111"/>
        <end position="144"/>
    </location>
</feature>
<organism evidence="7 8">
    <name type="scientific">[Candida] railenensis</name>
    <dbReference type="NCBI Taxonomy" id="45579"/>
    <lineage>
        <taxon>Eukaryota</taxon>
        <taxon>Fungi</taxon>
        <taxon>Dikarya</taxon>
        <taxon>Ascomycota</taxon>
        <taxon>Saccharomycotina</taxon>
        <taxon>Pichiomycetes</taxon>
        <taxon>Debaryomycetaceae</taxon>
        <taxon>Kurtzmaniella</taxon>
    </lineage>
</organism>
<dbReference type="InterPro" id="IPR019340">
    <property type="entry name" value="Histone_AcTrfase_su3"/>
</dbReference>
<evidence type="ECO:0000313" key="8">
    <source>
        <dbReference type="Proteomes" id="UP000837801"/>
    </source>
</evidence>
<evidence type="ECO:0000256" key="2">
    <source>
        <dbReference type="ARBA" id="ARBA00005330"/>
    </source>
</evidence>
<dbReference type="PANTHER" id="PTHR13556:SF2">
    <property type="entry name" value="TRANSCRIPTIONAL ADAPTER 3"/>
    <property type="match status" value="1"/>
</dbReference>
<comment type="similarity">
    <text evidence="2">Belongs to the NGG1 family.</text>
</comment>
<feature type="compositionally biased region" description="Acidic residues" evidence="6">
    <location>
        <begin position="214"/>
        <end position="240"/>
    </location>
</feature>
<feature type="compositionally biased region" description="Low complexity" evidence="6">
    <location>
        <begin position="687"/>
        <end position="708"/>
    </location>
</feature>
<proteinExistence type="inferred from homology"/>
<feature type="compositionally biased region" description="Basic and acidic residues" evidence="6">
    <location>
        <begin position="194"/>
        <end position="213"/>
    </location>
</feature>
<evidence type="ECO:0000256" key="4">
    <source>
        <dbReference type="ARBA" id="ARBA00023163"/>
    </source>
</evidence>
<reference evidence="7" key="1">
    <citation type="submission" date="2022-03" db="EMBL/GenBank/DDBJ databases">
        <authorList>
            <person name="Legras J.-L."/>
            <person name="Devillers H."/>
            <person name="Grondin C."/>
        </authorList>
    </citation>
    <scope>NUCLEOTIDE SEQUENCE</scope>
    <source>
        <strain evidence="7">CLIB 1423</strain>
    </source>
</reference>
<sequence length="778" mass="85262">MASTTLDDIITELRLTYDSSVGVLEGDHIQSVPKISVLSNLSKLLSKLDRQLSEVEQIDKSVLKKIKKIAGDGEGDEDGGEVEKKRFGLPDQDEEDRPESEQRKDKIDGVVDGEDANSNEEDDAAEGEGEEEEEDDEEPEDDGADGIASGADKANGAAGYDKVADDDVPLHNKRKPSVTDDEDDVGLAKRRKLVKSETDGEAYGKEKEIKFEDENANVDADEDDNDFNEGDDDDDGDEHEDGSKVDKILPPEQRGHYTHENDTRLKNPKSEFVTSQTLPAEAIAKLGLFSESNNGLETHGKEYLKKKYGVASYPENDLYDLLPGPIPSTDFSKNKPPSNQVQFTTFQSYIESFFRPFVPEDIDFLKEKYVIPAIGGFDEKLNNYDPATTPFLIPKLGPFYADLWTAADSSLANKISSPSPYQQGPDSYLPKGSIDNLSDDKLYTEDISCGPLSSRLLSAILCNNESGELDGDDIKNEENFNDDDLTSSPVPQPTDIDVATQLDLNNESYKLTSEKSDFHSIEERLKRELKYIGIFMNLPNGKKKNVNDSNDDTAASNSINGGTSADSNDGTGSGTGAGDINNGGGSEGPGGNGEGSADGSHIIDNDEWIKNREDDEVCAELRALQRELHETHKRNRQNKKKLIPIVDDQLAFQEYCTILEDLDKQVDQAYIKRLRVKNKKKKGHAHSSSNAASTPGATGAGSSESTTGLQQTVNSGLRSLLDKRSKWIDNIGKLFKSPELMKRAPSESILSGAIESDDEADDEDHIDTAAETIMNKGH</sequence>
<keyword evidence="4" id="KW-0804">Transcription</keyword>
<keyword evidence="8" id="KW-1185">Reference proteome</keyword>
<feature type="compositionally biased region" description="Low complexity" evidence="6">
    <location>
        <begin position="145"/>
        <end position="154"/>
    </location>
</feature>
<dbReference type="GO" id="GO:0006357">
    <property type="term" value="P:regulation of transcription by RNA polymerase II"/>
    <property type="evidence" value="ECO:0007669"/>
    <property type="project" value="TreeGrafter"/>
</dbReference>
<feature type="compositionally biased region" description="Gly residues" evidence="6">
    <location>
        <begin position="571"/>
        <end position="596"/>
    </location>
</feature>
<dbReference type="Proteomes" id="UP000837801">
    <property type="component" value="Unassembled WGS sequence"/>
</dbReference>
<dbReference type="GO" id="GO:0003713">
    <property type="term" value="F:transcription coactivator activity"/>
    <property type="evidence" value="ECO:0007669"/>
    <property type="project" value="TreeGrafter"/>
</dbReference>
<protein>
    <submittedName>
        <fullName evidence="7">Chromatin-remodeling complexes subunit Ngg1p</fullName>
    </submittedName>
</protein>
<evidence type="ECO:0000256" key="3">
    <source>
        <dbReference type="ARBA" id="ARBA00023015"/>
    </source>
</evidence>
<dbReference type="Pfam" id="PF10198">
    <property type="entry name" value="Ada3"/>
    <property type="match status" value="1"/>
</dbReference>
<evidence type="ECO:0000313" key="7">
    <source>
        <dbReference type="EMBL" id="CAH2354815.1"/>
    </source>
</evidence>
<feature type="compositionally biased region" description="Basic and acidic residues" evidence="6">
    <location>
        <begin position="99"/>
        <end position="109"/>
    </location>
</feature>
<feature type="compositionally biased region" description="Basic and acidic residues" evidence="6">
    <location>
        <begin position="241"/>
        <end position="269"/>
    </location>
</feature>
<dbReference type="PANTHER" id="PTHR13556">
    <property type="entry name" value="TRANSCRIPTIONAL ADAPTER 3-RELATED"/>
    <property type="match status" value="1"/>
</dbReference>
<feature type="compositionally biased region" description="Polar residues" evidence="6">
    <location>
        <begin position="552"/>
        <end position="570"/>
    </location>
</feature>
<feature type="region of interest" description="Disordered" evidence="6">
    <location>
        <begin position="69"/>
        <end position="270"/>
    </location>
</feature>
<dbReference type="AlphaFoldDB" id="A0A9P0QUK6"/>
<comment type="caution">
    <text evidence="7">The sequence shown here is derived from an EMBL/GenBank/DDBJ whole genome shotgun (WGS) entry which is preliminary data.</text>
</comment>
<feature type="region of interest" description="Disordered" evidence="6">
    <location>
        <begin position="540"/>
        <end position="602"/>
    </location>
</feature>
<dbReference type="GO" id="GO:0000124">
    <property type="term" value="C:SAGA complex"/>
    <property type="evidence" value="ECO:0007669"/>
    <property type="project" value="TreeGrafter"/>
</dbReference>
<keyword evidence="5" id="KW-0539">Nucleus</keyword>
<feature type="region of interest" description="Disordered" evidence="6">
    <location>
        <begin position="470"/>
        <end position="493"/>
    </location>
</feature>
<evidence type="ECO:0000256" key="6">
    <source>
        <dbReference type="SAM" id="MobiDB-lite"/>
    </source>
</evidence>
<keyword evidence="3" id="KW-0805">Transcription regulation</keyword>
<comment type="subcellular location">
    <subcellularLocation>
        <location evidence="1">Nucleus</location>
    </subcellularLocation>
</comment>
<dbReference type="OrthoDB" id="1232at2759"/>
<gene>
    <name evidence="7" type="ORF">CLIB1423_19S00914</name>
</gene>
<accession>A0A9P0QUK6</accession>
<name>A0A9P0QUK6_9ASCO</name>